<proteinExistence type="predicted"/>
<dbReference type="Proteomes" id="UP001301152">
    <property type="component" value="Unassembled WGS sequence"/>
</dbReference>
<evidence type="ECO:0000313" key="7">
    <source>
        <dbReference type="Proteomes" id="UP001301152"/>
    </source>
</evidence>
<keyword evidence="2" id="KW-0067">ATP-binding</keyword>
<feature type="domain" description="AAA+ ATPase" evidence="5">
    <location>
        <begin position="150"/>
        <end position="302"/>
    </location>
</feature>
<dbReference type="PANTHER" id="PTHR11638">
    <property type="entry name" value="ATP-DEPENDENT CLP PROTEASE"/>
    <property type="match status" value="1"/>
</dbReference>
<gene>
    <name evidence="6" type="ORF">OQ497_11265</name>
</gene>
<name>A0ABT3QGW4_9PROT</name>
<feature type="compositionally biased region" description="Polar residues" evidence="3">
    <location>
        <begin position="407"/>
        <end position="426"/>
    </location>
</feature>
<comment type="caution">
    <text evidence="6">The sequence shown here is derived from an EMBL/GenBank/DDBJ whole genome shotgun (WGS) entry which is preliminary data.</text>
</comment>
<protein>
    <submittedName>
        <fullName evidence="6">AAA family ATPase</fullName>
    </submittedName>
</protein>
<dbReference type="Gene3D" id="3.40.50.300">
    <property type="entry name" value="P-loop containing nucleotide triphosphate hydrolases"/>
    <property type="match status" value="1"/>
</dbReference>
<dbReference type="EMBL" id="JAPIUZ010000006">
    <property type="protein sequence ID" value="MCX2564532.1"/>
    <property type="molecule type" value="Genomic_DNA"/>
</dbReference>
<dbReference type="RefSeq" id="WP_086635425.1">
    <property type="nucleotide sequence ID" value="NZ_JAERKX010000008.1"/>
</dbReference>
<evidence type="ECO:0000256" key="2">
    <source>
        <dbReference type="ARBA" id="ARBA00022840"/>
    </source>
</evidence>
<keyword evidence="7" id="KW-1185">Reference proteome</keyword>
<feature type="transmembrane region" description="Helical" evidence="4">
    <location>
        <begin position="47"/>
        <end position="66"/>
    </location>
</feature>
<dbReference type="InterPro" id="IPR003593">
    <property type="entry name" value="AAA+_ATPase"/>
</dbReference>
<keyword evidence="4" id="KW-0472">Membrane</keyword>
<dbReference type="PRINTS" id="PR00300">
    <property type="entry name" value="CLPPROTEASEA"/>
</dbReference>
<dbReference type="InterPro" id="IPR003959">
    <property type="entry name" value="ATPase_AAA_core"/>
</dbReference>
<keyword evidence="1" id="KW-0547">Nucleotide-binding</keyword>
<dbReference type="InterPro" id="IPR027417">
    <property type="entry name" value="P-loop_NTPase"/>
</dbReference>
<evidence type="ECO:0000256" key="4">
    <source>
        <dbReference type="SAM" id="Phobius"/>
    </source>
</evidence>
<keyword evidence="4" id="KW-0812">Transmembrane</keyword>
<feature type="transmembrane region" description="Helical" evidence="4">
    <location>
        <begin position="12"/>
        <end position="35"/>
    </location>
</feature>
<dbReference type="PANTHER" id="PTHR11638:SF18">
    <property type="entry name" value="HEAT SHOCK PROTEIN 104"/>
    <property type="match status" value="1"/>
</dbReference>
<sequence>MKGLLPALNRLMPLMMVIFLILASIQMAISLHLSLASVGHFMKWCAPAWPVLAAAGSILTISGLLFEVRAERLARKGLLRQQGWIMDILSRLTNRNALEEMLAREQRETSLDAEELAANLRARVIGQDQVCEDIAAQLRRRLALQVRGKPVGIFLLAGPPGTGKTYLAKQMAQQLERPLLHFDMTQMSDPHAATQLFGSPKGYVGSDTYGKLTGGLKEKPDAVVLLDEIEKAHPDVFKKFLTAWNDGHITEASTGQQVSTVRAIFVLTSNIATEALTEIADRLHDDPDRMRAESVEALRQAGFAAEVLNRLDRIFVFRALKGLDIARVAALEIETMIEGYGLKIEVGGIDPTLLMDVMRRQIRMGDGASARDLVRSIEDMISESLIVARQQGARMVTIDRAEDGTITARTADNNPNSTSSHARLMP</sequence>
<dbReference type="SUPFAM" id="SSF52540">
    <property type="entry name" value="P-loop containing nucleoside triphosphate hydrolases"/>
    <property type="match status" value="1"/>
</dbReference>
<feature type="region of interest" description="Disordered" evidence="3">
    <location>
        <begin position="406"/>
        <end position="426"/>
    </location>
</feature>
<evidence type="ECO:0000313" key="6">
    <source>
        <dbReference type="EMBL" id="MCX2564532.1"/>
    </source>
</evidence>
<organism evidence="6 7">
    <name type="scientific">Acetobacter thailandicus</name>
    <dbReference type="NCBI Taxonomy" id="1502842"/>
    <lineage>
        <taxon>Bacteria</taxon>
        <taxon>Pseudomonadati</taxon>
        <taxon>Pseudomonadota</taxon>
        <taxon>Alphaproteobacteria</taxon>
        <taxon>Acetobacterales</taxon>
        <taxon>Acetobacteraceae</taxon>
        <taxon>Acetobacter</taxon>
    </lineage>
</organism>
<dbReference type="InterPro" id="IPR001270">
    <property type="entry name" value="ClpA/B"/>
</dbReference>
<dbReference type="Pfam" id="PF07724">
    <property type="entry name" value="AAA_2"/>
    <property type="match status" value="1"/>
</dbReference>
<keyword evidence="4" id="KW-1133">Transmembrane helix</keyword>
<dbReference type="SMART" id="SM00382">
    <property type="entry name" value="AAA"/>
    <property type="match status" value="1"/>
</dbReference>
<evidence type="ECO:0000259" key="5">
    <source>
        <dbReference type="SMART" id="SM00382"/>
    </source>
</evidence>
<reference evidence="6 7" key="1">
    <citation type="submission" date="2022-11" db="EMBL/GenBank/DDBJ databases">
        <title>Genome sequencing of Acetobacter type strain.</title>
        <authorList>
            <person name="Heo J."/>
            <person name="Lee D."/>
            <person name="Han B.-H."/>
            <person name="Hong S.-B."/>
            <person name="Kwon S.-W."/>
        </authorList>
    </citation>
    <scope>NUCLEOTIDE SEQUENCE [LARGE SCALE GENOMIC DNA]</scope>
    <source>
        <strain evidence="6 7">KACC 21253</strain>
    </source>
</reference>
<dbReference type="InterPro" id="IPR050130">
    <property type="entry name" value="ClpA_ClpB"/>
</dbReference>
<evidence type="ECO:0000256" key="3">
    <source>
        <dbReference type="SAM" id="MobiDB-lite"/>
    </source>
</evidence>
<accession>A0ABT3QGW4</accession>
<evidence type="ECO:0000256" key="1">
    <source>
        <dbReference type="ARBA" id="ARBA00022741"/>
    </source>
</evidence>